<organism evidence="2 3">
    <name type="scientific">Spirosoma sordidisoli</name>
    <dbReference type="NCBI Taxonomy" id="2502893"/>
    <lineage>
        <taxon>Bacteria</taxon>
        <taxon>Pseudomonadati</taxon>
        <taxon>Bacteroidota</taxon>
        <taxon>Cytophagia</taxon>
        <taxon>Cytophagales</taxon>
        <taxon>Cytophagaceae</taxon>
        <taxon>Spirosoma</taxon>
    </lineage>
</organism>
<sequence>MQKTLIATVFVFLFYLSDATAQQRRHGRDGQQARTQQDSTRGPGGRFRQMEPVTAAELPATVAPFVKQTYPNADMKRIAKSKEGRFYVVLAETDKPRRLLIVDSKGEIVENREMPIRNGRGAGRRPNRS</sequence>
<evidence type="ECO:0000313" key="2">
    <source>
        <dbReference type="EMBL" id="RYC70508.1"/>
    </source>
</evidence>
<gene>
    <name evidence="2" type="ORF">EQG79_11715</name>
</gene>
<feature type="region of interest" description="Disordered" evidence="1">
    <location>
        <begin position="23"/>
        <end position="49"/>
    </location>
</feature>
<evidence type="ECO:0000313" key="3">
    <source>
        <dbReference type="Proteomes" id="UP000290407"/>
    </source>
</evidence>
<protein>
    <recommendedName>
        <fullName evidence="4">PepSY domain-containing protein</fullName>
    </recommendedName>
</protein>
<evidence type="ECO:0000256" key="1">
    <source>
        <dbReference type="SAM" id="MobiDB-lite"/>
    </source>
</evidence>
<name>A0A4V1RWJ7_9BACT</name>
<keyword evidence="3" id="KW-1185">Reference proteome</keyword>
<dbReference type="SUPFAM" id="SSF160574">
    <property type="entry name" value="BT0923-like"/>
    <property type="match status" value="1"/>
</dbReference>
<dbReference type="EMBL" id="SBLB01000002">
    <property type="protein sequence ID" value="RYC70508.1"/>
    <property type="molecule type" value="Genomic_DNA"/>
</dbReference>
<dbReference type="RefSeq" id="WP_129601556.1">
    <property type="nucleotide sequence ID" value="NZ_SBLB01000002.1"/>
</dbReference>
<dbReference type="AlphaFoldDB" id="A0A4V1RWJ7"/>
<evidence type="ECO:0008006" key="4">
    <source>
        <dbReference type="Google" id="ProtNLM"/>
    </source>
</evidence>
<reference evidence="2 3" key="1">
    <citation type="submission" date="2019-01" db="EMBL/GenBank/DDBJ databases">
        <title>Spirosoma flava sp. nov., a propanil-degrading bacterium isolated from herbicide-contaminated soil.</title>
        <authorList>
            <person name="Zhang L."/>
            <person name="Jiang J.-D."/>
        </authorList>
    </citation>
    <scope>NUCLEOTIDE SEQUENCE [LARGE SCALE GENOMIC DNA]</scope>
    <source>
        <strain evidence="2 3">TY50</strain>
    </source>
</reference>
<dbReference type="Proteomes" id="UP000290407">
    <property type="component" value="Unassembled WGS sequence"/>
</dbReference>
<comment type="caution">
    <text evidence="2">The sequence shown here is derived from an EMBL/GenBank/DDBJ whole genome shotgun (WGS) entry which is preliminary data.</text>
</comment>
<accession>A0A4V1RWJ7</accession>
<proteinExistence type="predicted"/>